<dbReference type="InParanoid" id="A0A286UK24"/>
<keyword evidence="1" id="KW-0812">Transmembrane</keyword>
<feature type="transmembrane region" description="Helical" evidence="1">
    <location>
        <begin position="125"/>
        <end position="150"/>
    </location>
</feature>
<feature type="transmembrane region" description="Helical" evidence="1">
    <location>
        <begin position="162"/>
        <end position="188"/>
    </location>
</feature>
<feature type="transmembrane region" description="Helical" evidence="1">
    <location>
        <begin position="48"/>
        <end position="70"/>
    </location>
</feature>
<name>A0A286UK24_9AGAM</name>
<evidence type="ECO:0000256" key="1">
    <source>
        <dbReference type="SAM" id="Phobius"/>
    </source>
</evidence>
<dbReference type="Proteomes" id="UP000217199">
    <property type="component" value="Unassembled WGS sequence"/>
</dbReference>
<evidence type="ECO:0000313" key="3">
    <source>
        <dbReference type="Proteomes" id="UP000217199"/>
    </source>
</evidence>
<feature type="transmembrane region" description="Helical" evidence="1">
    <location>
        <begin position="208"/>
        <end position="231"/>
    </location>
</feature>
<organism evidence="2 3">
    <name type="scientific">Pyrrhoderma noxium</name>
    <dbReference type="NCBI Taxonomy" id="2282107"/>
    <lineage>
        <taxon>Eukaryota</taxon>
        <taxon>Fungi</taxon>
        <taxon>Dikarya</taxon>
        <taxon>Basidiomycota</taxon>
        <taxon>Agaricomycotina</taxon>
        <taxon>Agaricomycetes</taxon>
        <taxon>Hymenochaetales</taxon>
        <taxon>Hymenochaetaceae</taxon>
        <taxon>Pyrrhoderma</taxon>
    </lineage>
</organism>
<feature type="transmembrane region" description="Helical" evidence="1">
    <location>
        <begin position="100"/>
        <end position="118"/>
    </location>
</feature>
<comment type="caution">
    <text evidence="2">The sequence shown here is derived from an EMBL/GenBank/DDBJ whole genome shotgun (WGS) entry which is preliminary data.</text>
</comment>
<evidence type="ECO:0000313" key="2">
    <source>
        <dbReference type="EMBL" id="PAV19971.1"/>
    </source>
</evidence>
<dbReference type="AlphaFoldDB" id="A0A286UK24"/>
<feature type="transmembrane region" description="Helical" evidence="1">
    <location>
        <begin position="12"/>
        <end position="36"/>
    </location>
</feature>
<keyword evidence="3" id="KW-1185">Reference proteome</keyword>
<feature type="transmembrane region" description="Helical" evidence="1">
    <location>
        <begin position="243"/>
        <end position="265"/>
    </location>
</feature>
<keyword evidence="1" id="KW-1133">Transmembrane helix</keyword>
<reference evidence="2 3" key="1">
    <citation type="journal article" date="2017" name="Mol. Ecol.">
        <title>Comparative and population genomic landscape of Phellinus noxius: A hypervariable fungus causing root rot in trees.</title>
        <authorList>
            <person name="Chung C.L."/>
            <person name="Lee T.J."/>
            <person name="Akiba M."/>
            <person name="Lee H.H."/>
            <person name="Kuo T.H."/>
            <person name="Liu D."/>
            <person name="Ke H.M."/>
            <person name="Yokoi T."/>
            <person name="Roa M.B."/>
            <person name="Lu M.J."/>
            <person name="Chang Y.Y."/>
            <person name="Ann P.J."/>
            <person name="Tsai J.N."/>
            <person name="Chen C.Y."/>
            <person name="Tzean S.S."/>
            <person name="Ota Y."/>
            <person name="Hattori T."/>
            <person name="Sahashi N."/>
            <person name="Liou R.F."/>
            <person name="Kikuchi T."/>
            <person name="Tsai I.J."/>
        </authorList>
    </citation>
    <scope>NUCLEOTIDE SEQUENCE [LARGE SCALE GENOMIC DNA]</scope>
    <source>
        <strain evidence="2 3">FFPRI411160</strain>
    </source>
</reference>
<dbReference type="OrthoDB" id="3357408at2759"/>
<protein>
    <submittedName>
        <fullName evidence="2">Uncharacterized protein</fullName>
    </submittedName>
</protein>
<keyword evidence="1" id="KW-0472">Membrane</keyword>
<accession>A0A286UK24</accession>
<gene>
    <name evidence="2" type="ORF">PNOK_0490500</name>
</gene>
<sequence>MLTVTVDISYLIGGWLASSLWGIYTIMFYVFIYFTVTKRPRELWKTATWLLCSMYILTSGHLFIALYRMVSALDALKLGADMANKYLFDVTIPINRGKDIVYIIILLLGDIILTWRCFVVWGYNLWVVICPALLILTTTITGFISNSFLFHPQSLNVKTMRIWATAMFSSSVATNIIVTLLTAGRIWWLVKPHGSFTIRPQDRTYLRIIFLILDSGAFVTAGKLCELILLVTDGRQVSGSHPIYIIFEMMPQITGMVPTLMLALVHSELISSSASSTDPSVVDTAPTFLDFWVQNTGDTSTTNVEGQTSTEFSQQKASTKEIKDVHLVKRVTLVVTLNDGETVVFMDGGYITMGTSGFFTPPTCRTHILVGADRCW</sequence>
<dbReference type="EMBL" id="NBII01000004">
    <property type="protein sequence ID" value="PAV19971.1"/>
    <property type="molecule type" value="Genomic_DNA"/>
</dbReference>
<proteinExistence type="predicted"/>